<keyword evidence="9" id="KW-0234">DNA repair</keyword>
<evidence type="ECO:0000256" key="3">
    <source>
        <dbReference type="ARBA" id="ARBA00022457"/>
    </source>
</evidence>
<dbReference type="InterPro" id="IPR047127">
    <property type="entry name" value="MutT-like"/>
</dbReference>
<comment type="similarity">
    <text evidence="2">Belongs to the Nudix hydrolase family.</text>
</comment>
<dbReference type="eggNOG" id="COG0494">
    <property type="taxonomic scope" value="Bacteria"/>
</dbReference>
<keyword evidence="6" id="KW-0227">DNA damage</keyword>
<dbReference type="GO" id="GO:0046872">
    <property type="term" value="F:metal ion binding"/>
    <property type="evidence" value="ECO:0007669"/>
    <property type="project" value="UniProtKB-KW"/>
</dbReference>
<organism evidence="13 14">
    <name type="scientific">Oceanobacillus iheyensis (strain DSM 14371 / CIP 107618 / JCM 11309 / KCTC 3954 / HTE831)</name>
    <dbReference type="NCBI Taxonomy" id="221109"/>
    <lineage>
        <taxon>Bacteria</taxon>
        <taxon>Bacillati</taxon>
        <taxon>Bacillota</taxon>
        <taxon>Bacilli</taxon>
        <taxon>Bacillales</taxon>
        <taxon>Bacillaceae</taxon>
        <taxon>Oceanobacillus</taxon>
    </lineage>
</organism>
<accession>Q8ET27</accession>
<keyword evidence="4" id="KW-0235">DNA replication</keyword>
<evidence type="ECO:0000256" key="11">
    <source>
        <dbReference type="ARBA" id="ARBA00038905"/>
    </source>
</evidence>
<evidence type="ECO:0000256" key="9">
    <source>
        <dbReference type="ARBA" id="ARBA00023204"/>
    </source>
</evidence>
<evidence type="ECO:0000256" key="5">
    <source>
        <dbReference type="ARBA" id="ARBA00022723"/>
    </source>
</evidence>
<dbReference type="GO" id="GO:0044716">
    <property type="term" value="F:8-oxo-GDP phosphatase activity"/>
    <property type="evidence" value="ECO:0007669"/>
    <property type="project" value="TreeGrafter"/>
</dbReference>
<dbReference type="GO" id="GO:0035539">
    <property type="term" value="F:8-oxo-7,8-dihydrodeoxyguanosine triphosphate pyrophosphatase activity"/>
    <property type="evidence" value="ECO:0007669"/>
    <property type="project" value="UniProtKB-EC"/>
</dbReference>
<dbReference type="PANTHER" id="PTHR47707:SF1">
    <property type="entry name" value="NUDIX HYDROLASE FAMILY PROTEIN"/>
    <property type="match status" value="1"/>
</dbReference>
<dbReference type="KEGG" id="oih:OB0437"/>
<evidence type="ECO:0000256" key="4">
    <source>
        <dbReference type="ARBA" id="ARBA00022705"/>
    </source>
</evidence>
<dbReference type="SUPFAM" id="SSF55811">
    <property type="entry name" value="Nudix"/>
    <property type="match status" value="1"/>
</dbReference>
<evidence type="ECO:0000256" key="6">
    <source>
        <dbReference type="ARBA" id="ARBA00022763"/>
    </source>
</evidence>
<dbReference type="AlphaFoldDB" id="Q8ET27"/>
<protein>
    <recommendedName>
        <fullName evidence="11">8-oxo-dGTP diphosphatase</fullName>
        <ecNumber evidence="11">3.6.1.55</ecNumber>
    </recommendedName>
</protein>
<evidence type="ECO:0000256" key="7">
    <source>
        <dbReference type="ARBA" id="ARBA00022801"/>
    </source>
</evidence>
<dbReference type="PANTHER" id="PTHR47707">
    <property type="entry name" value="8-OXO-DGTP DIPHOSPHATASE"/>
    <property type="match status" value="1"/>
</dbReference>
<reference evidence="13 14" key="2">
    <citation type="journal article" date="2002" name="Nucleic Acids Res.">
        <title>Genome sequence of Oceanobacillus iheyensis isolated from the Iheya Ridge and its unexpected adaptive capabilities to extreme environments.</title>
        <authorList>
            <person name="Takami H."/>
            <person name="Takaki Y."/>
            <person name="Uchiyama I."/>
        </authorList>
    </citation>
    <scope>NUCLEOTIDE SEQUENCE [LARGE SCALE GENOMIC DNA]</scope>
    <source>
        <strain evidence="14">DSM 14371 / CIP 107618 / JCM 11309 / KCTC 3954 / HTE831</strain>
    </source>
</reference>
<dbReference type="Proteomes" id="UP000000822">
    <property type="component" value="Chromosome"/>
</dbReference>
<keyword evidence="14" id="KW-1185">Reference proteome</keyword>
<name>Q8ET27_OCEIH</name>
<evidence type="ECO:0000259" key="12">
    <source>
        <dbReference type="PROSITE" id="PS51462"/>
    </source>
</evidence>
<keyword evidence="8" id="KW-0460">Magnesium</keyword>
<dbReference type="GO" id="GO:0006281">
    <property type="term" value="P:DNA repair"/>
    <property type="evidence" value="ECO:0007669"/>
    <property type="project" value="UniProtKB-KW"/>
</dbReference>
<dbReference type="HOGENOM" id="CLU_060552_1_1_9"/>
<comment type="catalytic activity">
    <reaction evidence="10">
        <text>8-oxo-dGTP + H2O = 8-oxo-dGMP + diphosphate + H(+)</text>
        <dbReference type="Rhea" id="RHEA:31575"/>
        <dbReference type="ChEBI" id="CHEBI:15377"/>
        <dbReference type="ChEBI" id="CHEBI:15378"/>
        <dbReference type="ChEBI" id="CHEBI:33019"/>
        <dbReference type="ChEBI" id="CHEBI:63224"/>
        <dbReference type="ChEBI" id="CHEBI:77896"/>
        <dbReference type="EC" id="3.6.1.55"/>
    </reaction>
</comment>
<evidence type="ECO:0000256" key="1">
    <source>
        <dbReference type="ARBA" id="ARBA00001946"/>
    </source>
</evidence>
<dbReference type="Pfam" id="PF00293">
    <property type="entry name" value="NUDIX"/>
    <property type="match status" value="1"/>
</dbReference>
<feature type="domain" description="Nudix hydrolase" evidence="12">
    <location>
        <begin position="5"/>
        <end position="132"/>
    </location>
</feature>
<evidence type="ECO:0000256" key="8">
    <source>
        <dbReference type="ARBA" id="ARBA00022842"/>
    </source>
</evidence>
<evidence type="ECO:0000313" key="14">
    <source>
        <dbReference type="Proteomes" id="UP000000822"/>
    </source>
</evidence>
<dbReference type="EC" id="3.6.1.55" evidence="11"/>
<evidence type="ECO:0000313" key="13">
    <source>
        <dbReference type="EMBL" id="BAC12393.1"/>
    </source>
</evidence>
<evidence type="ECO:0000256" key="10">
    <source>
        <dbReference type="ARBA" id="ARBA00035861"/>
    </source>
</evidence>
<sequence>MPEGCFHLVVRAWVKNDKDEILLSKRHPNKPFGGYWENTGGSAIQGENSIQAVLREVSEEIGLQLDSEEGKLILQQTKNVSHQDIWLFRSNVAIEELSFQEDEVVDAMWVNKDKYDEMQNKGLIVPTISMFSAW</sequence>
<comment type="cofactor">
    <cofactor evidence="1">
        <name>Mg(2+)</name>
        <dbReference type="ChEBI" id="CHEBI:18420"/>
    </cofactor>
</comment>
<dbReference type="CDD" id="cd04693">
    <property type="entry name" value="NUDIX_Hydrolase"/>
    <property type="match status" value="1"/>
</dbReference>
<dbReference type="InterPro" id="IPR015797">
    <property type="entry name" value="NUDIX_hydrolase-like_dom_sf"/>
</dbReference>
<reference evidence="13 14" key="1">
    <citation type="journal article" date="2001" name="FEMS Microbiol. Lett.">
        <title>Oceanobacillus iheyensis gen. nov., sp. nov., a deep-sea extremely halotolerant and alkaliphilic species isolated from a depth of 1050 m on the Iheya Ridge.</title>
        <authorList>
            <person name="Lu J."/>
            <person name="Nogi Y."/>
            <person name="Takami H."/>
        </authorList>
    </citation>
    <scope>NUCLEOTIDE SEQUENCE [LARGE SCALE GENOMIC DNA]</scope>
    <source>
        <strain evidence="14">DSM 14371 / CIP 107618 / JCM 11309 / KCTC 3954 / HTE831</strain>
    </source>
</reference>
<dbReference type="PhylomeDB" id="Q8ET27"/>
<dbReference type="EMBL" id="BA000028">
    <property type="protein sequence ID" value="BAC12393.1"/>
    <property type="molecule type" value="Genomic_DNA"/>
</dbReference>
<dbReference type="GO" id="GO:0006260">
    <property type="term" value="P:DNA replication"/>
    <property type="evidence" value="ECO:0007669"/>
    <property type="project" value="UniProtKB-KW"/>
</dbReference>
<dbReference type="Gene3D" id="3.90.79.10">
    <property type="entry name" value="Nucleoside Triphosphate Pyrophosphohydrolase"/>
    <property type="match status" value="1"/>
</dbReference>
<dbReference type="PROSITE" id="PS00893">
    <property type="entry name" value="NUDIX_BOX"/>
    <property type="match status" value="1"/>
</dbReference>
<dbReference type="GO" id="GO:0008413">
    <property type="term" value="F:8-oxo-7,8-dihydroguanosine triphosphate pyrophosphatase activity"/>
    <property type="evidence" value="ECO:0007669"/>
    <property type="project" value="TreeGrafter"/>
</dbReference>
<dbReference type="PROSITE" id="PS51462">
    <property type="entry name" value="NUDIX"/>
    <property type="match status" value="1"/>
</dbReference>
<dbReference type="InterPro" id="IPR020084">
    <property type="entry name" value="NUDIX_hydrolase_CS"/>
</dbReference>
<keyword evidence="5" id="KW-0479">Metal-binding</keyword>
<proteinExistence type="inferred from homology"/>
<dbReference type="InterPro" id="IPR000086">
    <property type="entry name" value="NUDIX_hydrolase_dom"/>
</dbReference>
<evidence type="ECO:0000256" key="2">
    <source>
        <dbReference type="ARBA" id="ARBA00005582"/>
    </source>
</evidence>
<keyword evidence="7" id="KW-0378">Hydrolase</keyword>
<dbReference type="GO" id="GO:0044715">
    <property type="term" value="F:8-oxo-dGDP phosphatase activity"/>
    <property type="evidence" value="ECO:0007669"/>
    <property type="project" value="TreeGrafter"/>
</dbReference>
<keyword evidence="3" id="KW-0515">Mutator protein</keyword>
<gene>
    <name evidence="13" type="ordered locus">OB0437</name>
</gene>